<keyword evidence="2" id="KW-0479">Metal-binding</keyword>
<evidence type="ECO:0000256" key="3">
    <source>
        <dbReference type="ARBA" id="ARBA00022737"/>
    </source>
</evidence>
<dbReference type="PROSITE" id="PS50157">
    <property type="entry name" value="ZINC_FINGER_C2H2_2"/>
    <property type="match status" value="2"/>
</dbReference>
<evidence type="ECO:0000256" key="4">
    <source>
        <dbReference type="ARBA" id="ARBA00022771"/>
    </source>
</evidence>
<evidence type="ECO:0000256" key="1">
    <source>
        <dbReference type="ARBA" id="ARBA00004123"/>
    </source>
</evidence>
<reference evidence="9" key="1">
    <citation type="submission" date="2025-08" db="UniProtKB">
        <authorList>
            <consortium name="RefSeq"/>
        </authorList>
    </citation>
    <scope>IDENTIFICATION</scope>
    <source>
        <tissue evidence="9">Whole insect</tissue>
    </source>
</reference>
<organism evidence="9">
    <name type="scientific">Diabrotica virgifera virgifera</name>
    <name type="common">western corn rootworm</name>
    <dbReference type="NCBI Taxonomy" id="50390"/>
    <lineage>
        <taxon>Eukaryota</taxon>
        <taxon>Metazoa</taxon>
        <taxon>Ecdysozoa</taxon>
        <taxon>Arthropoda</taxon>
        <taxon>Hexapoda</taxon>
        <taxon>Insecta</taxon>
        <taxon>Pterygota</taxon>
        <taxon>Neoptera</taxon>
        <taxon>Endopterygota</taxon>
        <taxon>Coleoptera</taxon>
        <taxon>Polyphaga</taxon>
        <taxon>Cucujiformia</taxon>
        <taxon>Chrysomeloidea</taxon>
        <taxon>Chrysomelidae</taxon>
        <taxon>Galerucinae</taxon>
        <taxon>Diabroticina</taxon>
        <taxon>Diabroticites</taxon>
        <taxon>Diabrotica</taxon>
    </lineage>
</organism>
<dbReference type="RefSeq" id="XP_028132831.1">
    <property type="nucleotide sequence ID" value="XM_028277030.1"/>
</dbReference>
<dbReference type="PANTHER" id="PTHR24394">
    <property type="entry name" value="ZINC FINGER PROTEIN"/>
    <property type="match status" value="1"/>
</dbReference>
<keyword evidence="4 7" id="KW-0863">Zinc-finger</keyword>
<dbReference type="InterPro" id="IPR036236">
    <property type="entry name" value="Znf_C2H2_sf"/>
</dbReference>
<dbReference type="KEGG" id="dvv:114328239"/>
<evidence type="ECO:0000313" key="9">
    <source>
        <dbReference type="RefSeq" id="XP_028132831.1"/>
    </source>
</evidence>
<dbReference type="PROSITE" id="PS00028">
    <property type="entry name" value="ZINC_FINGER_C2H2_1"/>
    <property type="match status" value="2"/>
</dbReference>
<feature type="domain" description="C2H2-type" evidence="8">
    <location>
        <begin position="114"/>
        <end position="141"/>
    </location>
</feature>
<name>A0A6P7FB81_DIAVI</name>
<dbReference type="Gene3D" id="3.30.160.60">
    <property type="entry name" value="Classic Zinc Finger"/>
    <property type="match status" value="2"/>
</dbReference>
<dbReference type="InParanoid" id="A0A6P7FB81"/>
<dbReference type="Pfam" id="PF00096">
    <property type="entry name" value="zf-C2H2"/>
    <property type="match status" value="2"/>
</dbReference>
<dbReference type="GO" id="GO:0005634">
    <property type="term" value="C:nucleus"/>
    <property type="evidence" value="ECO:0007669"/>
    <property type="project" value="UniProtKB-SubCell"/>
</dbReference>
<gene>
    <name evidence="9" type="primary">LOC114328239</name>
</gene>
<feature type="domain" description="C2H2-type" evidence="8">
    <location>
        <begin position="142"/>
        <end position="169"/>
    </location>
</feature>
<dbReference type="FunFam" id="3.30.160.60:FF:000065">
    <property type="entry name" value="B-cell CLL/lymphoma 6, member B"/>
    <property type="match status" value="1"/>
</dbReference>
<evidence type="ECO:0000256" key="2">
    <source>
        <dbReference type="ARBA" id="ARBA00022723"/>
    </source>
</evidence>
<evidence type="ECO:0000256" key="5">
    <source>
        <dbReference type="ARBA" id="ARBA00022833"/>
    </source>
</evidence>
<dbReference type="OrthoDB" id="8300205at2759"/>
<dbReference type="PANTHER" id="PTHR24394:SF44">
    <property type="entry name" value="ZINC FINGER PROTEIN 271-LIKE"/>
    <property type="match status" value="1"/>
</dbReference>
<dbReference type="GO" id="GO:0000981">
    <property type="term" value="F:DNA-binding transcription factor activity, RNA polymerase II-specific"/>
    <property type="evidence" value="ECO:0007669"/>
    <property type="project" value="TreeGrafter"/>
</dbReference>
<evidence type="ECO:0000256" key="6">
    <source>
        <dbReference type="ARBA" id="ARBA00023242"/>
    </source>
</evidence>
<keyword evidence="6" id="KW-0539">Nucleus</keyword>
<evidence type="ECO:0000256" key="7">
    <source>
        <dbReference type="PROSITE-ProRule" id="PRU00042"/>
    </source>
</evidence>
<comment type="subcellular location">
    <subcellularLocation>
        <location evidence="1">Nucleus</location>
    </subcellularLocation>
</comment>
<accession>A0A6P7FB81</accession>
<dbReference type="InterPro" id="IPR013087">
    <property type="entry name" value="Znf_C2H2_type"/>
</dbReference>
<dbReference type="SUPFAM" id="SSF57667">
    <property type="entry name" value="beta-beta-alpha zinc fingers"/>
    <property type="match status" value="1"/>
</dbReference>
<dbReference type="SMART" id="SM00355">
    <property type="entry name" value="ZnF_C2H2"/>
    <property type="match status" value="2"/>
</dbReference>
<evidence type="ECO:0000259" key="8">
    <source>
        <dbReference type="PROSITE" id="PS50157"/>
    </source>
</evidence>
<keyword evidence="3" id="KW-0677">Repeat</keyword>
<dbReference type="GO" id="GO:0008270">
    <property type="term" value="F:zinc ion binding"/>
    <property type="evidence" value="ECO:0007669"/>
    <property type="project" value="UniProtKB-KW"/>
</dbReference>
<protein>
    <submittedName>
        <fullName evidence="9">Zinc finger protein 254-like</fullName>
    </submittedName>
</protein>
<feature type="non-terminal residue" evidence="9">
    <location>
        <position position="173"/>
    </location>
</feature>
<dbReference type="FunFam" id="3.30.160.60:FF:000005">
    <property type="entry name" value="Zinc finger protein 14 homolog"/>
    <property type="match status" value="1"/>
</dbReference>
<proteinExistence type="predicted"/>
<sequence length="173" mass="20170">MEVKQEVSDETSQAKIYCSVVDDGALDICKIEIKKETLEESTQDRFDYVGLKQIPIKTEIEEQGEYKLMSFKEMQTNTMGFPQEENTLDSMKTIPVPTGYKEEHTSHPVEENTLKCEICVKQFAHKKSLNKHMKIHNEQKPYKCEICFKRFSWPSALKQHMILHTGEKPYTCD</sequence>
<dbReference type="AlphaFoldDB" id="A0A6P7FB81"/>
<keyword evidence="5" id="KW-0862">Zinc</keyword>